<organism evidence="1 2">
    <name type="scientific">Sphingobacterium paucimobilis HER1398</name>
    <dbReference type="NCBI Taxonomy" id="1346330"/>
    <lineage>
        <taxon>Bacteria</taxon>
        <taxon>Pseudomonadati</taxon>
        <taxon>Bacteroidota</taxon>
        <taxon>Sphingobacteriia</taxon>
        <taxon>Sphingobacteriales</taxon>
        <taxon>Sphingobacteriaceae</taxon>
        <taxon>Sphingobacterium</taxon>
    </lineage>
</organism>
<dbReference type="STRING" id="1346330.M472_16835"/>
<dbReference type="AlphaFoldDB" id="U2HYS7"/>
<accession>U2HYS7</accession>
<protein>
    <recommendedName>
        <fullName evidence="3">Histidine kinase/HSP90-like ATPase domain-containing protein</fullName>
    </recommendedName>
</protein>
<dbReference type="EMBL" id="ATDL01000006">
    <property type="protein sequence ID" value="ERJ60420.1"/>
    <property type="molecule type" value="Genomic_DNA"/>
</dbReference>
<reference evidence="1 2" key="1">
    <citation type="journal article" date="2013" name="Genome Announc.">
        <title>The Draft Genome Sequence of Sphingomonas paucimobilis Strain HER1398 (Proteobacteria), Host to the Giant PAU Phage, Indicates That It Is a Member of the Genus Sphingobacterium (Bacteroidetes).</title>
        <authorList>
            <person name="White R.A.III."/>
            <person name="Suttle C.A."/>
        </authorList>
    </citation>
    <scope>NUCLEOTIDE SEQUENCE [LARGE SCALE GENOMIC DNA]</scope>
    <source>
        <strain evidence="1 2">HER1398</strain>
    </source>
</reference>
<sequence>MLYVLLFFLAIEPLISNILVRFDVRFIIMKNSTKITNASIESAGLPKDAKQVIAEYVWNGFDAKATKVSIDIGSNELGYIERIRISDNGDGIAPDTLNYSFGNFLDSLKKAQPKRTSYTRGKKGKGRFSFSLFATRATWHTVVAMDAGLIEYKLTIDRDTKEVYDNSEPQPSRAEHTGTTVVMEGVFDLNAMTLQSEEFVDFMAQEFGWFLHLNKDMNYAILINGKPVSYHQLIQETDENPYTIYGPDENSFVFKVNYIRWNYPIGDRYYYYFLNSHKMEVAKLLSSFNNNAIEFHHSVYVESAFFDGFELSDMMLSVEGNLFSEKEQQVVYRKLLVELRDMLERKQKKYVREQAVDIKLQELVQKGLLPQYDSSDTDKKRKAMLLQLIQELYIADPRAFVGIKADLIRTYLGFLDLLLQTDRKAEILPIVEQAIPLSDKERERIGRILK</sequence>
<dbReference type="PATRIC" id="fig|1346330.5.peg.1119"/>
<evidence type="ECO:0000313" key="2">
    <source>
        <dbReference type="Proteomes" id="UP000016584"/>
    </source>
</evidence>
<dbReference type="Gene3D" id="3.30.565.10">
    <property type="entry name" value="Histidine kinase-like ATPase, C-terminal domain"/>
    <property type="match status" value="1"/>
</dbReference>
<dbReference type="Pfam" id="PF13589">
    <property type="entry name" value="HATPase_c_3"/>
    <property type="match status" value="1"/>
</dbReference>
<gene>
    <name evidence="1" type="ORF">M472_16835</name>
</gene>
<comment type="caution">
    <text evidence="1">The sequence shown here is derived from an EMBL/GenBank/DDBJ whole genome shotgun (WGS) entry which is preliminary data.</text>
</comment>
<proteinExistence type="predicted"/>
<dbReference type="eggNOG" id="COG0323">
    <property type="taxonomic scope" value="Bacteria"/>
</dbReference>
<evidence type="ECO:0000313" key="1">
    <source>
        <dbReference type="EMBL" id="ERJ60420.1"/>
    </source>
</evidence>
<keyword evidence="2" id="KW-1185">Reference proteome</keyword>
<dbReference type="SUPFAM" id="SSF55874">
    <property type="entry name" value="ATPase domain of HSP90 chaperone/DNA topoisomerase II/histidine kinase"/>
    <property type="match status" value="1"/>
</dbReference>
<dbReference type="Proteomes" id="UP000016584">
    <property type="component" value="Unassembled WGS sequence"/>
</dbReference>
<dbReference type="InterPro" id="IPR036890">
    <property type="entry name" value="HATPase_C_sf"/>
</dbReference>
<name>U2HYS7_9SPHI</name>
<evidence type="ECO:0008006" key="3">
    <source>
        <dbReference type="Google" id="ProtNLM"/>
    </source>
</evidence>